<sequence length="69" mass="7412">MRTLRSSDASALAAAYVRNRAYLSSWEPVRPDEYYTEKWQAADIASRLVAADAGAGFPFGLIDAGAEGS</sequence>
<name>A0ABV5UVR6_9MICC</name>
<gene>
    <name evidence="1" type="ORF">ACFFPI_19615</name>
</gene>
<dbReference type="Gene3D" id="3.40.630.30">
    <property type="match status" value="1"/>
</dbReference>
<accession>A0ABV5UVR6</accession>
<evidence type="ECO:0000313" key="1">
    <source>
        <dbReference type="EMBL" id="MFB9716312.1"/>
    </source>
</evidence>
<dbReference type="EMBL" id="JBHMBH010000044">
    <property type="protein sequence ID" value="MFB9716312.1"/>
    <property type="molecule type" value="Genomic_DNA"/>
</dbReference>
<keyword evidence="2" id="KW-1185">Reference proteome</keyword>
<protein>
    <recommendedName>
        <fullName evidence="3">GNAT family N-acetyltransferase</fullName>
    </recommendedName>
</protein>
<evidence type="ECO:0000313" key="2">
    <source>
        <dbReference type="Proteomes" id="UP001589536"/>
    </source>
</evidence>
<dbReference type="Proteomes" id="UP001589536">
    <property type="component" value="Unassembled WGS sequence"/>
</dbReference>
<proteinExistence type="predicted"/>
<organism evidence="1 2">
    <name type="scientific">Arthrobacter methylotrophus</name>
    <dbReference type="NCBI Taxonomy" id="121291"/>
    <lineage>
        <taxon>Bacteria</taxon>
        <taxon>Bacillati</taxon>
        <taxon>Actinomycetota</taxon>
        <taxon>Actinomycetes</taxon>
        <taxon>Micrococcales</taxon>
        <taxon>Micrococcaceae</taxon>
        <taxon>Arthrobacter</taxon>
    </lineage>
</organism>
<comment type="caution">
    <text evidence="1">The sequence shown here is derived from an EMBL/GenBank/DDBJ whole genome shotgun (WGS) entry which is preliminary data.</text>
</comment>
<evidence type="ECO:0008006" key="3">
    <source>
        <dbReference type="Google" id="ProtNLM"/>
    </source>
</evidence>
<reference evidence="1 2" key="1">
    <citation type="submission" date="2024-09" db="EMBL/GenBank/DDBJ databases">
        <authorList>
            <person name="Sun Q."/>
            <person name="Mori K."/>
        </authorList>
    </citation>
    <scope>NUCLEOTIDE SEQUENCE [LARGE SCALE GENOMIC DNA]</scope>
    <source>
        <strain evidence="1 2">JCM 13519</strain>
    </source>
</reference>
<dbReference type="RefSeq" id="WP_345045766.1">
    <property type="nucleotide sequence ID" value="NZ_BAABED010000001.1"/>
</dbReference>